<feature type="transmembrane region" description="Helical" evidence="9">
    <location>
        <begin position="314"/>
        <end position="340"/>
    </location>
</feature>
<keyword evidence="6 9" id="KW-1133">Transmembrane helix</keyword>
<dbReference type="PANTHER" id="PTHR33451">
    <property type="entry name" value="MALATE-2H(+)/NA(+)-LACTATE ANTIPORTER"/>
    <property type="match status" value="1"/>
</dbReference>
<proteinExistence type="inferred from homology"/>
<evidence type="ECO:0000313" key="12">
    <source>
        <dbReference type="Proteomes" id="UP001501459"/>
    </source>
</evidence>
<dbReference type="InterPro" id="IPR004770">
    <property type="entry name" value="Na/H_antiport_NhaC"/>
</dbReference>
<feature type="transmembrane region" description="Helical" evidence="9">
    <location>
        <begin position="430"/>
        <end position="451"/>
    </location>
</feature>
<accession>A0ABN0ZA56</accession>
<evidence type="ECO:0000256" key="3">
    <source>
        <dbReference type="ARBA" id="ARBA00022449"/>
    </source>
</evidence>
<evidence type="ECO:0000256" key="9">
    <source>
        <dbReference type="SAM" id="Phobius"/>
    </source>
</evidence>
<organism evidence="11 12">
    <name type="scientific">Lentibacillus halophilus</name>
    <dbReference type="NCBI Taxonomy" id="295065"/>
    <lineage>
        <taxon>Bacteria</taxon>
        <taxon>Bacillati</taxon>
        <taxon>Bacillota</taxon>
        <taxon>Bacilli</taxon>
        <taxon>Bacillales</taxon>
        <taxon>Bacillaceae</taxon>
        <taxon>Lentibacillus</taxon>
    </lineage>
</organism>
<dbReference type="EMBL" id="BAAADM010000041">
    <property type="protein sequence ID" value="GAA0440342.1"/>
    <property type="molecule type" value="Genomic_DNA"/>
</dbReference>
<feature type="transmembrane region" description="Helical" evidence="9">
    <location>
        <begin position="236"/>
        <end position="255"/>
    </location>
</feature>
<feature type="transmembrane region" description="Helical" evidence="9">
    <location>
        <begin position="112"/>
        <end position="142"/>
    </location>
</feature>
<feature type="transmembrane region" description="Helical" evidence="9">
    <location>
        <begin position="38"/>
        <end position="54"/>
    </location>
</feature>
<dbReference type="InterPro" id="IPR018461">
    <property type="entry name" value="Na/H_Antiport_NhaC-like_C"/>
</dbReference>
<evidence type="ECO:0000256" key="8">
    <source>
        <dbReference type="ARBA" id="ARBA00038435"/>
    </source>
</evidence>
<keyword evidence="4" id="KW-1003">Cell membrane</keyword>
<feature type="transmembrane region" description="Helical" evidence="9">
    <location>
        <begin position="12"/>
        <end position="32"/>
    </location>
</feature>
<feature type="transmembrane region" description="Helical" evidence="9">
    <location>
        <begin position="194"/>
        <end position="216"/>
    </location>
</feature>
<dbReference type="NCBIfam" id="TIGR00931">
    <property type="entry name" value="antiport_nhaC"/>
    <property type="match status" value="1"/>
</dbReference>
<feature type="transmembrane region" description="Helical" evidence="9">
    <location>
        <begin position="262"/>
        <end position="286"/>
    </location>
</feature>
<evidence type="ECO:0000256" key="7">
    <source>
        <dbReference type="ARBA" id="ARBA00023136"/>
    </source>
</evidence>
<evidence type="ECO:0000256" key="6">
    <source>
        <dbReference type="ARBA" id="ARBA00022989"/>
    </source>
</evidence>
<keyword evidence="12" id="KW-1185">Reference proteome</keyword>
<feature type="transmembrane region" description="Helical" evidence="9">
    <location>
        <begin position="352"/>
        <end position="369"/>
    </location>
</feature>
<evidence type="ECO:0000256" key="1">
    <source>
        <dbReference type="ARBA" id="ARBA00004651"/>
    </source>
</evidence>
<comment type="subcellular location">
    <subcellularLocation>
        <location evidence="1">Cell membrane</location>
        <topology evidence="1">Multi-pass membrane protein</topology>
    </subcellularLocation>
</comment>
<reference evidence="11 12" key="1">
    <citation type="journal article" date="2019" name="Int. J. Syst. Evol. Microbiol.">
        <title>The Global Catalogue of Microorganisms (GCM) 10K type strain sequencing project: providing services to taxonomists for standard genome sequencing and annotation.</title>
        <authorList>
            <consortium name="The Broad Institute Genomics Platform"/>
            <consortium name="The Broad Institute Genome Sequencing Center for Infectious Disease"/>
            <person name="Wu L."/>
            <person name="Ma J."/>
        </authorList>
    </citation>
    <scope>NUCLEOTIDE SEQUENCE [LARGE SCALE GENOMIC DNA]</scope>
    <source>
        <strain evidence="11 12">JCM 12149</strain>
    </source>
</reference>
<dbReference type="InterPro" id="IPR052180">
    <property type="entry name" value="NhaC_Na-H+_Antiporter"/>
</dbReference>
<dbReference type="RefSeq" id="WP_343752384.1">
    <property type="nucleotide sequence ID" value="NZ_BAAADM010000041.1"/>
</dbReference>
<sequence length="470" mass="50397">MYRIQPVQKPSFIEAFLLTVAIIAVISASIIFLDAAPHVPLAIVLLALVLYGLMKNVSYKILEGGIVEGAKSGMGAVFIFFFIGILVASWMLGGTIPTLVYAGFNLVTPNFYYVVVFVVTSFIGFFIGSSLTTIATVGVAFISISGAVDVSLAITAGAIVSGALFSDKMSPISDTTNMASTTLNVDLFTHIRNMMWTTVPAFIVTLIIFAIISPQLQNANFEQMKHFQAGLLDTGLIHWTNAVIPLAVLFICSIIRMPAILTLAAGSLSAIILSFINGSTSIQHLFDVLMGGFVSDTGVEQIDSLLTRGGIESMLFTIGIILLALSMGGLLFLLGIIPTLLESIEHLLRKTYQVITASALTAIAVNVLIGEQYLSILLTGETYQNQYEKVGLANKNLSRVAEDAGTVINPLVPWSVIGVFTATTLDVSTLAYLPFSFFCLISPILTVFFGYTGWTLTYNSSSDTENGLTK</sequence>
<keyword evidence="7 9" id="KW-0472">Membrane</keyword>
<keyword evidence="5 9" id="KW-0812">Transmembrane</keyword>
<evidence type="ECO:0000256" key="4">
    <source>
        <dbReference type="ARBA" id="ARBA00022475"/>
    </source>
</evidence>
<feature type="transmembrane region" description="Helical" evidence="9">
    <location>
        <begin position="74"/>
        <end position="92"/>
    </location>
</feature>
<evidence type="ECO:0000256" key="5">
    <source>
        <dbReference type="ARBA" id="ARBA00022692"/>
    </source>
</evidence>
<evidence type="ECO:0000259" key="10">
    <source>
        <dbReference type="Pfam" id="PF03553"/>
    </source>
</evidence>
<gene>
    <name evidence="11" type="primary">nhaC_3</name>
    <name evidence="11" type="ORF">GCM10008983_16700</name>
</gene>
<comment type="similarity">
    <text evidence="8">Belongs to the NhaC Na(+)/H(+) (TC 2.A.35) antiporter family.</text>
</comment>
<evidence type="ECO:0000313" key="11">
    <source>
        <dbReference type="EMBL" id="GAA0440342.1"/>
    </source>
</evidence>
<dbReference type="Pfam" id="PF03553">
    <property type="entry name" value="Na_H_antiporter"/>
    <property type="match status" value="1"/>
</dbReference>
<name>A0ABN0ZA56_9BACI</name>
<dbReference type="Proteomes" id="UP001501459">
    <property type="component" value="Unassembled WGS sequence"/>
</dbReference>
<evidence type="ECO:0000256" key="2">
    <source>
        <dbReference type="ARBA" id="ARBA00022448"/>
    </source>
</evidence>
<comment type="caution">
    <text evidence="11">The sequence shown here is derived from an EMBL/GenBank/DDBJ whole genome shotgun (WGS) entry which is preliminary data.</text>
</comment>
<dbReference type="PANTHER" id="PTHR33451:SF6">
    <property type="entry name" value="NA(+)_H(+) ANTIPORTER NHAC"/>
    <property type="match status" value="1"/>
</dbReference>
<feature type="domain" description="Na+/H+ antiporter NhaC-like C-terminal" evidence="10">
    <location>
        <begin position="162"/>
        <end position="454"/>
    </location>
</feature>
<protein>
    <submittedName>
        <fullName evidence="11">Na+/H+ antiporter NhaC</fullName>
    </submittedName>
</protein>
<keyword evidence="2" id="KW-0813">Transport</keyword>
<keyword evidence="3" id="KW-0050">Antiport</keyword>